<dbReference type="OrthoDB" id="9779910at2"/>
<evidence type="ECO:0000313" key="2">
    <source>
        <dbReference type="EMBL" id="PWN06798.1"/>
    </source>
</evidence>
<dbReference type="InterPro" id="IPR051910">
    <property type="entry name" value="ComF/GntX_DNA_util-trans"/>
</dbReference>
<evidence type="ECO:0000256" key="1">
    <source>
        <dbReference type="ARBA" id="ARBA00008007"/>
    </source>
</evidence>
<accession>A0A316TSF1</accession>
<dbReference type="PANTHER" id="PTHR47505:SF1">
    <property type="entry name" value="DNA UTILIZATION PROTEIN YHGH"/>
    <property type="match status" value="1"/>
</dbReference>
<name>A0A316TSF1_9BACT</name>
<evidence type="ECO:0000313" key="3">
    <source>
        <dbReference type="Proteomes" id="UP000245533"/>
    </source>
</evidence>
<protein>
    <submittedName>
        <fullName evidence="2">ComF family protein</fullName>
    </submittedName>
</protein>
<organism evidence="2 3">
    <name type="scientific">Rhodohalobacter mucosus</name>
    <dbReference type="NCBI Taxonomy" id="2079485"/>
    <lineage>
        <taxon>Bacteria</taxon>
        <taxon>Pseudomonadati</taxon>
        <taxon>Balneolota</taxon>
        <taxon>Balneolia</taxon>
        <taxon>Balneolales</taxon>
        <taxon>Balneolaceae</taxon>
        <taxon>Rhodohalobacter</taxon>
    </lineage>
</organism>
<dbReference type="InterPro" id="IPR029057">
    <property type="entry name" value="PRTase-like"/>
</dbReference>
<dbReference type="InterPro" id="IPR000836">
    <property type="entry name" value="PRTase_dom"/>
</dbReference>
<dbReference type="AlphaFoldDB" id="A0A316TSF1"/>
<dbReference type="PANTHER" id="PTHR47505">
    <property type="entry name" value="DNA UTILIZATION PROTEIN YHGH"/>
    <property type="match status" value="1"/>
</dbReference>
<reference evidence="2 3" key="1">
    <citation type="submission" date="2018-05" db="EMBL/GenBank/DDBJ databases">
        <title>Rhodohalobacter halophilus gen. nov., sp. nov., a moderately halophilic member of the family Balneolaceae.</title>
        <authorList>
            <person name="Liu Z.-W."/>
        </authorList>
    </citation>
    <scope>NUCLEOTIDE SEQUENCE [LARGE SCALE GENOMIC DNA]</scope>
    <source>
        <strain evidence="2 3">8A47</strain>
    </source>
</reference>
<keyword evidence="3" id="KW-1185">Reference proteome</keyword>
<comment type="similarity">
    <text evidence="1">Belongs to the ComF/GntX family.</text>
</comment>
<dbReference type="Gene3D" id="3.40.50.2020">
    <property type="match status" value="1"/>
</dbReference>
<comment type="caution">
    <text evidence="2">The sequence shown here is derived from an EMBL/GenBank/DDBJ whole genome shotgun (WGS) entry which is preliminary data.</text>
</comment>
<dbReference type="EMBL" id="QGGB01000005">
    <property type="protein sequence ID" value="PWN06798.1"/>
    <property type="molecule type" value="Genomic_DNA"/>
</dbReference>
<gene>
    <name evidence="2" type="ORF">DDZ15_05860</name>
</gene>
<proteinExistence type="inferred from homology"/>
<dbReference type="CDD" id="cd06223">
    <property type="entry name" value="PRTases_typeI"/>
    <property type="match status" value="1"/>
</dbReference>
<dbReference type="RefSeq" id="WP_109646077.1">
    <property type="nucleotide sequence ID" value="NZ_QGGB01000005.1"/>
</dbReference>
<sequence length="204" mass="23073">MNRHICYWCGYDRFEHAATNDVEIMPDSVLFIWAMWQFDKGGFIQELLHSLKYNHLRGVGNELGYIAGRTFLDRMDADTLQFLDARNPVLIPVPLHAAKRRKRGYNQARALAEGLSVSLKWDLCEADDVIRIRKTRTQTGLTTLQRADNLKGAFKMTNNHLLDDENRFPILVDDVITTGATTYELASAICSSGVRCGILAIARA</sequence>
<dbReference type="SUPFAM" id="SSF53271">
    <property type="entry name" value="PRTase-like"/>
    <property type="match status" value="1"/>
</dbReference>
<dbReference type="Proteomes" id="UP000245533">
    <property type="component" value="Unassembled WGS sequence"/>
</dbReference>